<dbReference type="SUPFAM" id="SSF46689">
    <property type="entry name" value="Homeodomain-like"/>
    <property type="match status" value="1"/>
</dbReference>
<dbReference type="AlphaFoldDB" id="A0A125W462"/>
<dbReference type="InterPro" id="IPR036271">
    <property type="entry name" value="Tet_transcr_reg_TetR-rel_C_sf"/>
</dbReference>
<evidence type="ECO:0000259" key="5">
    <source>
        <dbReference type="PROSITE" id="PS50977"/>
    </source>
</evidence>
<name>A0A125W462_ENTFL</name>
<dbReference type="Pfam" id="PF00440">
    <property type="entry name" value="TetR_N"/>
    <property type="match status" value="1"/>
</dbReference>
<keyword evidence="2 4" id="KW-0238">DNA-binding</keyword>
<sequence length="189" mass="21776">MAKKRNLTKAKILESARNLAEELGVQQLTFQNLAVDLGIKYPSLYNHFKNIAEVKNALVDLLIQELNDALRRALVGKSGAEAIRIYAETYQQFAFENSAVYELLISVPKTQNQQLIEGIHETNQIILQLLAFYPFNNEERLHKSRELRSLIHGYITLRFLGYFQREEATPEESYRRMIEDFIASLEVAG</sequence>
<evidence type="ECO:0000256" key="2">
    <source>
        <dbReference type="ARBA" id="ARBA00023125"/>
    </source>
</evidence>
<evidence type="ECO:0000313" key="7">
    <source>
        <dbReference type="Proteomes" id="UP000004846"/>
    </source>
</evidence>
<dbReference type="PROSITE" id="PS50977">
    <property type="entry name" value="HTH_TETR_2"/>
    <property type="match status" value="1"/>
</dbReference>
<dbReference type="InterPro" id="IPR001647">
    <property type="entry name" value="HTH_TetR"/>
</dbReference>
<dbReference type="EMBL" id="AEBR01000080">
    <property type="protein sequence ID" value="EFM82081.1"/>
    <property type="molecule type" value="Genomic_DNA"/>
</dbReference>
<proteinExistence type="predicted"/>
<dbReference type="Gene3D" id="1.10.357.10">
    <property type="entry name" value="Tetracycline Repressor, domain 2"/>
    <property type="match status" value="1"/>
</dbReference>
<dbReference type="InterPro" id="IPR009057">
    <property type="entry name" value="Homeodomain-like_sf"/>
</dbReference>
<dbReference type="Proteomes" id="UP000004846">
    <property type="component" value="Unassembled WGS sequence"/>
</dbReference>
<evidence type="ECO:0000256" key="1">
    <source>
        <dbReference type="ARBA" id="ARBA00023015"/>
    </source>
</evidence>
<accession>A0A125W462</accession>
<evidence type="ECO:0000313" key="6">
    <source>
        <dbReference type="EMBL" id="EFM82081.1"/>
    </source>
</evidence>
<comment type="caution">
    <text evidence="6">The sequence shown here is derived from an EMBL/GenBank/DDBJ whole genome shotgun (WGS) entry which is preliminary data.</text>
</comment>
<evidence type="ECO:0000256" key="4">
    <source>
        <dbReference type="PROSITE-ProRule" id="PRU00335"/>
    </source>
</evidence>
<dbReference type="GO" id="GO:0003677">
    <property type="term" value="F:DNA binding"/>
    <property type="evidence" value="ECO:0007669"/>
    <property type="project" value="UniProtKB-UniRule"/>
</dbReference>
<keyword evidence="3" id="KW-0804">Transcription</keyword>
<feature type="DNA-binding region" description="H-T-H motif" evidence="4">
    <location>
        <begin position="29"/>
        <end position="48"/>
    </location>
</feature>
<protein>
    <submittedName>
        <fullName evidence="6">Transcriptional regulator, TetR family</fullName>
    </submittedName>
</protein>
<dbReference type="SUPFAM" id="SSF48498">
    <property type="entry name" value="Tetracyclin repressor-like, C-terminal domain"/>
    <property type="match status" value="1"/>
</dbReference>
<dbReference type="Pfam" id="PF13305">
    <property type="entry name" value="TetR_C_33"/>
    <property type="match status" value="1"/>
</dbReference>
<keyword evidence="1" id="KW-0805">Transcription regulation</keyword>
<dbReference type="GeneID" id="60894293"/>
<reference evidence="6 7" key="1">
    <citation type="submission" date="2010-07" db="EMBL/GenBank/DDBJ databases">
        <authorList>
            <person name="Sid Ahmed O."/>
        </authorList>
    </citation>
    <scope>NUCLEOTIDE SEQUENCE [LARGE SCALE GENOMIC DNA]</scope>
    <source>
        <strain evidence="6 7">TX4248</strain>
    </source>
</reference>
<dbReference type="RefSeq" id="WP_002356965.1">
    <property type="nucleotide sequence ID" value="NZ_GL454475.1"/>
</dbReference>
<feature type="domain" description="HTH tetR-type" evidence="5">
    <location>
        <begin position="6"/>
        <end position="66"/>
    </location>
</feature>
<evidence type="ECO:0000256" key="3">
    <source>
        <dbReference type="ARBA" id="ARBA00023163"/>
    </source>
</evidence>
<dbReference type="Gene3D" id="1.10.10.60">
    <property type="entry name" value="Homeodomain-like"/>
    <property type="match status" value="1"/>
</dbReference>
<dbReference type="HOGENOM" id="CLU_069356_43_2_9"/>
<dbReference type="InterPro" id="IPR025996">
    <property type="entry name" value="MT1864/Rv1816-like_C"/>
</dbReference>
<organism evidence="6 7">
    <name type="scientific">Enterococcus faecalis TX4248</name>
    <dbReference type="NCBI Taxonomy" id="749495"/>
    <lineage>
        <taxon>Bacteria</taxon>
        <taxon>Bacillati</taxon>
        <taxon>Bacillota</taxon>
        <taxon>Bacilli</taxon>
        <taxon>Lactobacillales</taxon>
        <taxon>Enterococcaceae</taxon>
        <taxon>Enterococcus</taxon>
    </lineage>
</organism>
<gene>
    <name evidence="6" type="ORF">HMPREF9498_02360</name>
</gene>